<reference evidence="2 3" key="1">
    <citation type="journal article" date="2024" name="Nat. Commun.">
        <title>Phylogenomics reveals the evolutionary origins of lichenization in chlorophyte algae.</title>
        <authorList>
            <person name="Puginier C."/>
            <person name="Libourel C."/>
            <person name="Otte J."/>
            <person name="Skaloud P."/>
            <person name="Haon M."/>
            <person name="Grisel S."/>
            <person name="Petersen M."/>
            <person name="Berrin J.G."/>
            <person name="Delaux P.M."/>
            <person name="Dal Grande F."/>
            <person name="Keller J."/>
        </authorList>
    </citation>
    <scope>NUCLEOTIDE SEQUENCE [LARGE SCALE GENOMIC DNA]</scope>
    <source>
        <strain evidence="2 3">SAG 2145</strain>
    </source>
</reference>
<sequence>MQHDCSKEHTYQCSYHSTDEQAVQNAATAAKPSDVAEAPADARIAAEAAAAARDADERGPAVGRNAAGNGGAAPNAAHGVYPRKTTKQPERLLQEFALEQGTSIKRAKAQSKQPRPSYSNAEYRQKLQQAIINAEFPWEEEWEVRSTRRQEGGTDAYFKLRGIELSSIPQVLRHLSGLAADQINPLSKQNKGPEDLFDPADFQPRGQWMRKRKNVPVAAPDQNHVSVRSGQLLGMLDLRTSKVQCRCESCAALPLGDRWLHGQEFRRHSGFAEGTNWRKSVKVTQGTCAGQTEPCVLEWAREKGVELINIRRCSQPNAGGNKRPASTLSGARPTRPHRMHAQTRPCQPEEGQPASGTLVAWEHHDP</sequence>
<feature type="compositionally biased region" description="Polar residues" evidence="1">
    <location>
        <begin position="314"/>
        <end position="329"/>
    </location>
</feature>
<proteinExistence type="predicted"/>
<protein>
    <submittedName>
        <fullName evidence="2">Uncharacterized protein</fullName>
    </submittedName>
</protein>
<keyword evidence="3" id="KW-1185">Reference proteome</keyword>
<name>A0AAW1RTI9_9CHLO</name>
<evidence type="ECO:0000313" key="3">
    <source>
        <dbReference type="Proteomes" id="UP001438707"/>
    </source>
</evidence>
<organism evidence="2 3">
    <name type="scientific">Apatococcus lobatus</name>
    <dbReference type="NCBI Taxonomy" id="904363"/>
    <lineage>
        <taxon>Eukaryota</taxon>
        <taxon>Viridiplantae</taxon>
        <taxon>Chlorophyta</taxon>
        <taxon>core chlorophytes</taxon>
        <taxon>Trebouxiophyceae</taxon>
        <taxon>Chlorellales</taxon>
        <taxon>Chlorellaceae</taxon>
        <taxon>Apatococcus</taxon>
    </lineage>
</organism>
<feature type="region of interest" description="Disordered" evidence="1">
    <location>
        <begin position="47"/>
        <end position="82"/>
    </location>
</feature>
<feature type="region of interest" description="Disordered" evidence="1">
    <location>
        <begin position="314"/>
        <end position="366"/>
    </location>
</feature>
<comment type="caution">
    <text evidence="2">The sequence shown here is derived from an EMBL/GenBank/DDBJ whole genome shotgun (WGS) entry which is preliminary data.</text>
</comment>
<dbReference type="Proteomes" id="UP001438707">
    <property type="component" value="Unassembled WGS sequence"/>
</dbReference>
<dbReference type="EMBL" id="JALJOS010000007">
    <property type="protein sequence ID" value="KAK9836823.1"/>
    <property type="molecule type" value="Genomic_DNA"/>
</dbReference>
<dbReference type="AlphaFoldDB" id="A0AAW1RTI9"/>
<evidence type="ECO:0000313" key="2">
    <source>
        <dbReference type="EMBL" id="KAK9836823.1"/>
    </source>
</evidence>
<evidence type="ECO:0000256" key="1">
    <source>
        <dbReference type="SAM" id="MobiDB-lite"/>
    </source>
</evidence>
<accession>A0AAW1RTI9</accession>
<feature type="compositionally biased region" description="Low complexity" evidence="1">
    <location>
        <begin position="60"/>
        <end position="80"/>
    </location>
</feature>
<gene>
    <name evidence="2" type="ORF">WJX74_008978</name>
</gene>